<reference evidence="2" key="1">
    <citation type="submission" date="2021-03" db="EMBL/GenBank/DDBJ databases">
        <title>Draft genome sequence of rust myrtle Austropuccinia psidii MF-1, a brazilian biotype.</title>
        <authorList>
            <person name="Quecine M.C."/>
            <person name="Pachon D.M.R."/>
            <person name="Bonatelli M.L."/>
            <person name="Correr F.H."/>
            <person name="Franceschini L.M."/>
            <person name="Leite T.F."/>
            <person name="Margarido G.R.A."/>
            <person name="Almeida C.A."/>
            <person name="Ferrarezi J.A."/>
            <person name="Labate C.A."/>
        </authorList>
    </citation>
    <scope>NUCLEOTIDE SEQUENCE</scope>
    <source>
        <strain evidence="2">MF-1</strain>
    </source>
</reference>
<evidence type="ECO:0000313" key="3">
    <source>
        <dbReference type="Proteomes" id="UP000765509"/>
    </source>
</evidence>
<protein>
    <recommendedName>
        <fullName evidence="4">RNase H type-1 domain-containing protein</fullName>
    </recommendedName>
</protein>
<dbReference type="AlphaFoldDB" id="A0A9Q3F5Q1"/>
<organism evidence="2 3">
    <name type="scientific">Austropuccinia psidii MF-1</name>
    <dbReference type="NCBI Taxonomy" id="1389203"/>
    <lineage>
        <taxon>Eukaryota</taxon>
        <taxon>Fungi</taxon>
        <taxon>Dikarya</taxon>
        <taxon>Basidiomycota</taxon>
        <taxon>Pucciniomycotina</taxon>
        <taxon>Pucciniomycetes</taxon>
        <taxon>Pucciniales</taxon>
        <taxon>Sphaerophragmiaceae</taxon>
        <taxon>Austropuccinia</taxon>
    </lineage>
</organism>
<sequence length="223" mass="24979">MNTQRIKTAYVRNDSIITSFETELTAISLCQDLLVKHIRTHGAPQTIAIFSDSQAALNSVIFPKRGAPGQQLTTKIYNTYQNWSPYFSIKLYWCPGHLGIQQKQSRGHTSERGNKLQQISPHTLHHINLSKLKQTTNKQEKAPPSLMAPEVARVAFKTPSTRQPLKGTSIHNPSATSQPHTTQRLPTSNQTNSLSKMPTQQQPGNHFSLLTLLPQIRRAAKNI</sequence>
<comment type="caution">
    <text evidence="2">The sequence shown here is derived from an EMBL/GenBank/DDBJ whole genome shotgun (WGS) entry which is preliminary data.</text>
</comment>
<dbReference type="Gene3D" id="3.30.420.10">
    <property type="entry name" value="Ribonuclease H-like superfamily/Ribonuclease H"/>
    <property type="match status" value="1"/>
</dbReference>
<keyword evidence="3" id="KW-1185">Reference proteome</keyword>
<name>A0A9Q3F5Q1_9BASI</name>
<feature type="compositionally biased region" description="Polar residues" evidence="1">
    <location>
        <begin position="169"/>
        <end position="205"/>
    </location>
</feature>
<gene>
    <name evidence="2" type="ORF">O181_070601</name>
</gene>
<dbReference type="InterPro" id="IPR012337">
    <property type="entry name" value="RNaseH-like_sf"/>
</dbReference>
<dbReference type="GO" id="GO:0003676">
    <property type="term" value="F:nucleic acid binding"/>
    <property type="evidence" value="ECO:0007669"/>
    <property type="project" value="InterPro"/>
</dbReference>
<dbReference type="OrthoDB" id="421040at2759"/>
<evidence type="ECO:0000256" key="1">
    <source>
        <dbReference type="SAM" id="MobiDB-lite"/>
    </source>
</evidence>
<dbReference type="InterPro" id="IPR036397">
    <property type="entry name" value="RNaseH_sf"/>
</dbReference>
<accession>A0A9Q3F5Q1</accession>
<dbReference type="Proteomes" id="UP000765509">
    <property type="component" value="Unassembled WGS sequence"/>
</dbReference>
<dbReference type="EMBL" id="AVOT02036399">
    <property type="protein sequence ID" value="MBW0530886.1"/>
    <property type="molecule type" value="Genomic_DNA"/>
</dbReference>
<proteinExistence type="predicted"/>
<evidence type="ECO:0000313" key="2">
    <source>
        <dbReference type="EMBL" id="MBW0530886.1"/>
    </source>
</evidence>
<dbReference type="SUPFAM" id="SSF53098">
    <property type="entry name" value="Ribonuclease H-like"/>
    <property type="match status" value="1"/>
</dbReference>
<feature type="region of interest" description="Disordered" evidence="1">
    <location>
        <begin position="103"/>
        <end position="125"/>
    </location>
</feature>
<evidence type="ECO:0008006" key="4">
    <source>
        <dbReference type="Google" id="ProtNLM"/>
    </source>
</evidence>
<feature type="region of interest" description="Disordered" evidence="1">
    <location>
        <begin position="156"/>
        <end position="210"/>
    </location>
</feature>